<feature type="transmembrane region" description="Helical" evidence="1">
    <location>
        <begin position="206"/>
        <end position="223"/>
    </location>
</feature>
<dbReference type="EMBL" id="JALAYX010000007">
    <property type="protein sequence ID" value="MCJ8240672.1"/>
    <property type="molecule type" value="Genomic_DNA"/>
</dbReference>
<feature type="transmembrane region" description="Helical" evidence="1">
    <location>
        <begin position="76"/>
        <end position="98"/>
    </location>
</feature>
<evidence type="ECO:0000256" key="1">
    <source>
        <dbReference type="SAM" id="Phobius"/>
    </source>
</evidence>
<dbReference type="InterPro" id="IPR018692">
    <property type="entry name" value="DUF2189"/>
</dbReference>
<sequence>MTRKHKAIFVSEISDVEETRSEQYQRHLSNDAALRWLRAGWKDLWTQPLLSLAYGVAVFCVSWLFVVYMFTSGQDYLLFPALAGFMIVGPLVAAGLYLKSQSLEKGDRTTLSSMLRVRPRAGAQIFFTGMLLTMLMLLWMRAAVIVYALFFGVRPFPGFDHVISMLFATPLGWSMLLVGTLVGALFAGFAFAISAFSVPMLLDNKIDAFTAMGVSMALVWNNLQPALIWGLSVLVLFLFSVATGLVGLIVVFPWLGHATWHAYREMR</sequence>
<geneLocation type="plasmid" evidence="2">
    <name>unnamed</name>
</geneLocation>
<proteinExistence type="predicted"/>
<feature type="transmembrane region" description="Helical" evidence="1">
    <location>
        <begin position="171"/>
        <end position="194"/>
    </location>
</feature>
<accession>A0ABT0D5J2</accession>
<dbReference type="Pfam" id="PF09955">
    <property type="entry name" value="DUF2189"/>
    <property type="match status" value="1"/>
</dbReference>
<protein>
    <submittedName>
        <fullName evidence="2">DUF2189 domain-containing protein</fullName>
    </submittedName>
</protein>
<evidence type="ECO:0000313" key="2">
    <source>
        <dbReference type="EMBL" id="MCJ8240672.1"/>
    </source>
</evidence>
<comment type="caution">
    <text evidence="2">The sequence shown here is derived from an EMBL/GenBank/DDBJ whole genome shotgun (WGS) entry which is preliminary data.</text>
</comment>
<dbReference type="Proteomes" id="UP001522662">
    <property type="component" value="Unassembled WGS sequence"/>
</dbReference>
<keyword evidence="2" id="KW-0614">Plasmid</keyword>
<gene>
    <name evidence="2" type="ORF">MKJ03_20250</name>
</gene>
<keyword evidence="1" id="KW-1133">Transmembrane helix</keyword>
<feature type="transmembrane region" description="Helical" evidence="1">
    <location>
        <begin position="229"/>
        <end position="256"/>
    </location>
</feature>
<feature type="transmembrane region" description="Helical" evidence="1">
    <location>
        <begin position="49"/>
        <end position="70"/>
    </location>
</feature>
<name>A0ABT0D5J2_9HYPH</name>
<feature type="transmembrane region" description="Helical" evidence="1">
    <location>
        <begin position="125"/>
        <end position="151"/>
    </location>
</feature>
<organism evidence="2 3">
    <name type="scientific">Peteryoungia algae</name>
    <dbReference type="NCBI Taxonomy" id="2919917"/>
    <lineage>
        <taxon>Bacteria</taxon>
        <taxon>Pseudomonadati</taxon>
        <taxon>Pseudomonadota</taxon>
        <taxon>Alphaproteobacteria</taxon>
        <taxon>Hyphomicrobiales</taxon>
        <taxon>Rhizobiaceae</taxon>
        <taxon>Peteryoungia</taxon>
    </lineage>
</organism>
<keyword evidence="1" id="KW-0812">Transmembrane</keyword>
<keyword evidence="3" id="KW-1185">Reference proteome</keyword>
<reference evidence="2 3" key="1">
    <citation type="submission" date="2022-03" db="EMBL/GenBank/DDBJ databases">
        <title>Rhizobium SSM4.3 sp. nov., isolated from Sediment (Gouqi Island).</title>
        <authorList>
            <person name="Chen G."/>
        </authorList>
    </citation>
    <scope>NUCLEOTIDE SEQUENCE [LARGE SCALE GENOMIC DNA]</scope>
    <source>
        <strain evidence="2 3">SSM4.3</strain>
        <plasmid evidence="2">unnamed</plasmid>
    </source>
</reference>
<keyword evidence="1" id="KW-0472">Membrane</keyword>
<evidence type="ECO:0000313" key="3">
    <source>
        <dbReference type="Proteomes" id="UP001522662"/>
    </source>
</evidence>
<dbReference type="RefSeq" id="WP_245137989.1">
    <property type="nucleotide sequence ID" value="NZ_CP128477.1"/>
</dbReference>